<organism evidence="1 2">
    <name type="scientific">Batrachochytrium dendrobatidis (strain JEL423)</name>
    <dbReference type="NCBI Taxonomy" id="403673"/>
    <lineage>
        <taxon>Eukaryota</taxon>
        <taxon>Fungi</taxon>
        <taxon>Fungi incertae sedis</taxon>
        <taxon>Chytridiomycota</taxon>
        <taxon>Chytridiomycota incertae sedis</taxon>
        <taxon>Chytridiomycetes</taxon>
        <taxon>Rhizophydiales</taxon>
        <taxon>Rhizophydiales incertae sedis</taxon>
        <taxon>Batrachochytrium</taxon>
    </lineage>
</organism>
<dbReference type="Proteomes" id="UP000077115">
    <property type="component" value="Unassembled WGS sequence"/>
</dbReference>
<dbReference type="AlphaFoldDB" id="A0A177WSJ3"/>
<dbReference type="VEuPathDB" id="FungiDB:BDEG_25786"/>
<evidence type="ECO:0000313" key="1">
    <source>
        <dbReference type="EMBL" id="OAJ42321.1"/>
    </source>
</evidence>
<evidence type="ECO:0000313" key="2">
    <source>
        <dbReference type="Proteomes" id="UP000077115"/>
    </source>
</evidence>
<dbReference type="EMBL" id="DS022307">
    <property type="protein sequence ID" value="OAJ42321.1"/>
    <property type="molecule type" value="Genomic_DNA"/>
</dbReference>
<proteinExistence type="predicted"/>
<accession>A0A177WSJ3</accession>
<name>A0A177WSJ3_BATDL</name>
<gene>
    <name evidence="1" type="ORF">BDEG_25786</name>
</gene>
<reference evidence="1 2" key="1">
    <citation type="submission" date="2006-10" db="EMBL/GenBank/DDBJ databases">
        <title>The Genome Sequence of Batrachochytrium dendrobatidis JEL423.</title>
        <authorList>
            <consortium name="The Broad Institute Genome Sequencing Platform"/>
            <person name="Birren B."/>
            <person name="Lander E."/>
            <person name="Galagan J."/>
            <person name="Cuomo C."/>
            <person name="Devon K."/>
            <person name="Jaffe D."/>
            <person name="Butler J."/>
            <person name="Alvarez P."/>
            <person name="Gnerre S."/>
            <person name="Grabherr M."/>
            <person name="Kleber M."/>
            <person name="Mauceli E."/>
            <person name="Brockman W."/>
            <person name="Young S."/>
            <person name="LaButti K."/>
            <person name="Sykes S."/>
            <person name="DeCaprio D."/>
            <person name="Crawford M."/>
            <person name="Koehrsen M."/>
            <person name="Engels R."/>
            <person name="Montgomery P."/>
            <person name="Pearson M."/>
            <person name="Howarth C."/>
            <person name="Larson L."/>
            <person name="White J."/>
            <person name="O'Leary S."/>
            <person name="Kodira C."/>
            <person name="Zeng Q."/>
            <person name="Yandava C."/>
            <person name="Alvarado L."/>
            <person name="Longcore J."/>
            <person name="James T."/>
        </authorList>
    </citation>
    <scope>NUCLEOTIDE SEQUENCE [LARGE SCALE GENOMIC DNA]</scope>
    <source>
        <strain evidence="1 2">JEL423</strain>
    </source>
</reference>
<reference evidence="1 2" key="2">
    <citation type="submission" date="2016-05" db="EMBL/GenBank/DDBJ databases">
        <title>Lineage-specific infection strategies underlie the spectrum of fungal disease in amphibians.</title>
        <authorList>
            <person name="Cuomo C.A."/>
            <person name="Farrer R.A."/>
            <person name="James T."/>
            <person name="Longcore J."/>
            <person name="Birren B."/>
        </authorList>
    </citation>
    <scope>NUCLEOTIDE SEQUENCE [LARGE SCALE GENOMIC DNA]</scope>
    <source>
        <strain evidence="1 2">JEL423</strain>
    </source>
</reference>
<sequence length="127" mass="14789">MTFAGFCQILFVTAFQHNSLTKTREFEGALRLKDISKLESLMNNREYVLNDLEDKNNLDILLEAMKTKTTFKTILEFNFDLNAIHDRGTLLDKLLSNQNTYFKEIDLIKQYGAKTLNITPEMLEVNF</sequence>
<protein>
    <submittedName>
        <fullName evidence="1">Uncharacterized protein</fullName>
    </submittedName>
</protein>